<dbReference type="NCBIfam" id="TIGR01812">
    <property type="entry name" value="sdhA_frdA_Gneg"/>
    <property type="match status" value="1"/>
</dbReference>
<dbReference type="GO" id="GO:0009055">
    <property type="term" value="F:electron transfer activity"/>
    <property type="evidence" value="ECO:0007669"/>
    <property type="project" value="TreeGrafter"/>
</dbReference>
<dbReference type="Gene3D" id="3.90.700.10">
    <property type="entry name" value="Succinate dehydrogenase/fumarate reductase flavoprotein, catalytic domain"/>
    <property type="match status" value="1"/>
</dbReference>
<organism evidence="13 14">
    <name type="scientific">Solidesulfovibrio fructosivorans JJ]</name>
    <dbReference type="NCBI Taxonomy" id="596151"/>
    <lineage>
        <taxon>Bacteria</taxon>
        <taxon>Pseudomonadati</taxon>
        <taxon>Thermodesulfobacteriota</taxon>
        <taxon>Desulfovibrionia</taxon>
        <taxon>Desulfovibrionales</taxon>
        <taxon>Desulfovibrionaceae</taxon>
        <taxon>Solidesulfovibrio</taxon>
    </lineage>
</organism>
<proteinExistence type="inferred from homology"/>
<dbReference type="SUPFAM" id="SSF51905">
    <property type="entry name" value="FAD/NAD(P)-binding domain"/>
    <property type="match status" value="1"/>
</dbReference>
<dbReference type="InterPro" id="IPR036188">
    <property type="entry name" value="FAD/NAD-bd_sf"/>
</dbReference>
<dbReference type="GO" id="GO:0022900">
    <property type="term" value="P:electron transport chain"/>
    <property type="evidence" value="ECO:0007669"/>
    <property type="project" value="InterPro"/>
</dbReference>
<dbReference type="InterPro" id="IPR030664">
    <property type="entry name" value="SdhA/FrdA/AprA"/>
</dbReference>
<keyword evidence="9" id="KW-0472">Membrane</keyword>
<keyword evidence="8" id="KW-0560">Oxidoreductase</keyword>
<keyword evidence="14" id="KW-1185">Reference proteome</keyword>
<evidence type="ECO:0000256" key="9">
    <source>
        <dbReference type="ARBA" id="ARBA00023136"/>
    </source>
</evidence>
<evidence type="ECO:0000256" key="10">
    <source>
        <dbReference type="PIRSR" id="PIRSR000171-1"/>
    </source>
</evidence>
<comment type="cofactor">
    <cofactor evidence="1">
        <name>FAD</name>
        <dbReference type="ChEBI" id="CHEBI:57692"/>
    </cofactor>
</comment>
<dbReference type="Gene3D" id="3.50.50.60">
    <property type="entry name" value="FAD/NAD(P)-binding domain"/>
    <property type="match status" value="1"/>
</dbReference>
<dbReference type="SUPFAM" id="SSF46977">
    <property type="entry name" value="Succinate dehydrogenase/fumarate reductase flavoprotein C-terminal domain"/>
    <property type="match status" value="1"/>
</dbReference>
<evidence type="ECO:0000256" key="6">
    <source>
        <dbReference type="ARBA" id="ARBA00022827"/>
    </source>
</evidence>
<dbReference type="Pfam" id="PF00890">
    <property type="entry name" value="FAD_binding_2"/>
    <property type="match status" value="1"/>
</dbReference>
<dbReference type="GO" id="GO:0050660">
    <property type="term" value="F:flavin adenine dinucleotide binding"/>
    <property type="evidence" value="ECO:0007669"/>
    <property type="project" value="InterPro"/>
</dbReference>
<evidence type="ECO:0000259" key="12">
    <source>
        <dbReference type="Pfam" id="PF02910"/>
    </source>
</evidence>
<dbReference type="SUPFAM" id="SSF56425">
    <property type="entry name" value="Succinate dehydrogenase/fumarate reductase flavoprotein, catalytic domain"/>
    <property type="match status" value="1"/>
</dbReference>
<comment type="subcellular location">
    <subcellularLocation>
        <location evidence="2">Membrane</location>
        <topology evidence="2">Peripheral membrane protein</topology>
    </subcellularLocation>
</comment>
<dbReference type="FunFam" id="3.90.700.10:FF:000001">
    <property type="entry name" value="Mitochondrial succinate dehydrogenase flavoprotein subunit"/>
    <property type="match status" value="1"/>
</dbReference>
<dbReference type="eggNOG" id="COG1053">
    <property type="taxonomic scope" value="Bacteria"/>
</dbReference>
<comment type="similarity">
    <text evidence="3">Belongs to the FAD-dependent oxidoreductase 2 family. FRD/SDH subfamily.</text>
</comment>
<dbReference type="PRINTS" id="PR00368">
    <property type="entry name" value="FADPNR"/>
</dbReference>
<keyword evidence="7" id="KW-0249">Electron transport</keyword>
<evidence type="ECO:0000256" key="3">
    <source>
        <dbReference type="ARBA" id="ARBA00008040"/>
    </source>
</evidence>
<evidence type="ECO:0000259" key="11">
    <source>
        <dbReference type="Pfam" id="PF00890"/>
    </source>
</evidence>
<dbReference type="STRING" id="596151.DesfrDRAFT_1395"/>
<dbReference type="PIRSF" id="PIRSF000171">
    <property type="entry name" value="SDHA_APRA_LASPO"/>
    <property type="match status" value="1"/>
</dbReference>
<protein>
    <submittedName>
        <fullName evidence="13">Succinate dehydrogenase or fumarate reductase, flavoprotein subunit</fullName>
    </submittedName>
</protein>
<dbReference type="GO" id="GO:0000104">
    <property type="term" value="F:succinate dehydrogenase activity"/>
    <property type="evidence" value="ECO:0007669"/>
    <property type="project" value="TreeGrafter"/>
</dbReference>
<dbReference type="InterPro" id="IPR015939">
    <property type="entry name" value="Fum_Rdtase/Succ_DH_flav-like_C"/>
</dbReference>
<dbReference type="EMBL" id="AECZ01000007">
    <property type="protein sequence ID" value="EFL51860.1"/>
    <property type="molecule type" value="Genomic_DNA"/>
</dbReference>
<dbReference type="InterPro" id="IPR003953">
    <property type="entry name" value="FAD-dep_OxRdtase_2_FAD-bd"/>
</dbReference>
<dbReference type="InterPro" id="IPR027477">
    <property type="entry name" value="Succ_DH/fumarate_Rdtase_cat_sf"/>
</dbReference>
<dbReference type="Pfam" id="PF02910">
    <property type="entry name" value="Succ_DH_flav_C"/>
    <property type="match status" value="1"/>
</dbReference>
<sequence>MASAKESHDIVIVGSGGAGLRAAVGALQINPDLDILVVTKTMPTRSATCMAEGGINGVLDFPGQEDSLEAHSFDTVKGSDYLGDQDAIDFFVQKASEAVRETDFWGTPYSRKDDGRVACRLMGGHKYARTNFSADKTGHILLHSNFDYALKCGVKFRINSQVLDVAIEDGVCRGVVVRDTNTGQVTPIKAKAVVLATGGYTRMFWARTSTPYIATGDGVGVALRAGVAFKDPEMVQFHPTGVANGGVLITEAARGEGGYLVNADGERFMARYAPDRMELAPRDITARAIETEIIEGRGYGSGLGAHVLLDLRHLGRERILERLPQIRHVGLLFENLDLVEQPIPVRPTAHYSMGGIDVVDFEHMKTAVPGLFAAGECSCVSIHGANRLGGNSLADAMVTGKQAGIGAASYVPGKSLGGESALEKLSAKWRGHFVETTVRKNGPTAPELREKLAAILWEGMGIFRTEEKLAGALAAVTDLQKEYGTAVVGNANPVCNTAYAHFLEVGNLLTLARCALVAATARHESRGAHTREDYPARDDASFLKHSLVTVADGDYRLDYRPVAVTRHQPQERKY</sequence>
<evidence type="ECO:0000256" key="5">
    <source>
        <dbReference type="ARBA" id="ARBA00022630"/>
    </source>
</evidence>
<keyword evidence="5" id="KW-0285">Flavoprotein</keyword>
<comment type="caution">
    <text evidence="13">The sequence shown here is derived from an EMBL/GenBank/DDBJ whole genome shotgun (WGS) entry which is preliminary data.</text>
</comment>
<name>E1JUU6_SOLFR</name>
<dbReference type="Gene3D" id="4.10.80.40">
    <property type="entry name" value="succinate dehydrogenase protein domain"/>
    <property type="match status" value="1"/>
</dbReference>
<dbReference type="PANTHER" id="PTHR11632">
    <property type="entry name" value="SUCCINATE DEHYDROGENASE 2 FLAVOPROTEIN SUBUNIT"/>
    <property type="match status" value="1"/>
</dbReference>
<feature type="domain" description="Fumarate reductase/succinate dehydrogenase flavoprotein-like C-terminal" evidence="12">
    <location>
        <begin position="449"/>
        <end position="574"/>
    </location>
</feature>
<dbReference type="GO" id="GO:0009061">
    <property type="term" value="P:anaerobic respiration"/>
    <property type="evidence" value="ECO:0007669"/>
    <property type="project" value="TreeGrafter"/>
</dbReference>
<gene>
    <name evidence="13" type="ORF">DesfrDRAFT_1395</name>
</gene>
<dbReference type="InterPro" id="IPR014006">
    <property type="entry name" value="Succ_Dhase_FrdA_Gneg"/>
</dbReference>
<dbReference type="GO" id="GO:0005886">
    <property type="term" value="C:plasma membrane"/>
    <property type="evidence" value="ECO:0007669"/>
    <property type="project" value="TreeGrafter"/>
</dbReference>
<reference evidence="13 14" key="1">
    <citation type="submission" date="2010-08" db="EMBL/GenBank/DDBJ databases">
        <title>The draft genome of Desulfovibrio fructosovorans JJ.</title>
        <authorList>
            <consortium name="US DOE Joint Genome Institute (JGI-PGF)"/>
            <person name="Lucas S."/>
            <person name="Copeland A."/>
            <person name="Lapidus A."/>
            <person name="Cheng J.-F."/>
            <person name="Bruce D."/>
            <person name="Goodwin L."/>
            <person name="Pitluck S."/>
            <person name="Land M.L."/>
            <person name="Hauser L."/>
            <person name="Chang Y.-J."/>
            <person name="Jeffries C."/>
            <person name="Wall J.D."/>
            <person name="Stahl D.A."/>
            <person name="Arkin A.P."/>
            <person name="Dehal P."/>
            <person name="Stolyar S.M."/>
            <person name="Hazen T.C."/>
            <person name="Woyke T.J."/>
        </authorList>
    </citation>
    <scope>NUCLEOTIDE SEQUENCE [LARGE SCALE GENOMIC DNA]</scope>
    <source>
        <strain evidence="13 14">JJ</strain>
    </source>
</reference>
<dbReference type="OrthoDB" id="9806724at2"/>
<evidence type="ECO:0000256" key="2">
    <source>
        <dbReference type="ARBA" id="ARBA00004170"/>
    </source>
</evidence>
<evidence type="ECO:0000256" key="1">
    <source>
        <dbReference type="ARBA" id="ARBA00001974"/>
    </source>
</evidence>
<accession>E1JUU6</accession>
<dbReference type="InterPro" id="IPR037099">
    <property type="entry name" value="Fum_R/Succ_DH_flav-like_C_sf"/>
</dbReference>
<feature type="active site" description="Proton acceptor" evidence="10">
    <location>
        <position position="282"/>
    </location>
</feature>
<evidence type="ECO:0000313" key="14">
    <source>
        <dbReference type="Proteomes" id="UP000006250"/>
    </source>
</evidence>
<dbReference type="PANTHER" id="PTHR11632:SF51">
    <property type="entry name" value="SUCCINATE DEHYDROGENASE [UBIQUINONE] FLAVOPROTEIN SUBUNIT, MITOCHONDRIAL"/>
    <property type="match status" value="1"/>
</dbReference>
<dbReference type="AlphaFoldDB" id="E1JUU6"/>
<evidence type="ECO:0000313" key="13">
    <source>
        <dbReference type="EMBL" id="EFL51860.1"/>
    </source>
</evidence>
<feature type="domain" description="FAD-dependent oxidoreductase 2 FAD-binding" evidence="11">
    <location>
        <begin position="9"/>
        <end position="393"/>
    </location>
</feature>
<evidence type="ECO:0000256" key="4">
    <source>
        <dbReference type="ARBA" id="ARBA00022448"/>
    </source>
</evidence>
<evidence type="ECO:0000256" key="7">
    <source>
        <dbReference type="ARBA" id="ARBA00022982"/>
    </source>
</evidence>
<keyword evidence="4" id="KW-0813">Transport</keyword>
<dbReference type="RefSeq" id="WP_005992411.1">
    <property type="nucleotide sequence ID" value="NZ_AECZ01000007.1"/>
</dbReference>
<dbReference type="Gene3D" id="1.20.58.100">
    <property type="entry name" value="Fumarate reductase/succinate dehydrogenase flavoprotein-like, C-terminal domain"/>
    <property type="match status" value="1"/>
</dbReference>
<evidence type="ECO:0000256" key="8">
    <source>
        <dbReference type="ARBA" id="ARBA00023002"/>
    </source>
</evidence>
<keyword evidence="6" id="KW-0274">FAD</keyword>
<dbReference type="Proteomes" id="UP000006250">
    <property type="component" value="Unassembled WGS sequence"/>
</dbReference>